<gene>
    <name evidence="2" type="ORF">DKX38_029457</name>
</gene>
<evidence type="ECO:0000259" key="1">
    <source>
        <dbReference type="Pfam" id="PF17919"/>
    </source>
</evidence>
<protein>
    <recommendedName>
        <fullName evidence="1">Reverse transcriptase/retrotransposon-derived protein RNase H-like domain-containing protein</fullName>
    </recommendedName>
</protein>
<name>A0A5N5IZC1_9ROSI</name>
<organism evidence="2 3">
    <name type="scientific">Salix brachista</name>
    <dbReference type="NCBI Taxonomy" id="2182728"/>
    <lineage>
        <taxon>Eukaryota</taxon>
        <taxon>Viridiplantae</taxon>
        <taxon>Streptophyta</taxon>
        <taxon>Embryophyta</taxon>
        <taxon>Tracheophyta</taxon>
        <taxon>Spermatophyta</taxon>
        <taxon>Magnoliopsida</taxon>
        <taxon>eudicotyledons</taxon>
        <taxon>Gunneridae</taxon>
        <taxon>Pentapetalae</taxon>
        <taxon>rosids</taxon>
        <taxon>fabids</taxon>
        <taxon>Malpighiales</taxon>
        <taxon>Salicaceae</taxon>
        <taxon>Saliceae</taxon>
        <taxon>Salix</taxon>
    </lineage>
</organism>
<sequence>MQVDYLGHLISHEGVQVDPTKTRAMNEWPTPTTVKGVRGFLGLAGYYRKFVSGFGGIAAPLTQLLTKEGFHWSAEATTTFNWLKQALVSPPILRLPDFTQAFIIESDACGVGIGAILIQEDHPVAFYSEALKGSALNLSTYEKEMLAIVKAICKWRTYLLGKPFIVRTD</sequence>
<evidence type="ECO:0000313" key="3">
    <source>
        <dbReference type="Proteomes" id="UP000326939"/>
    </source>
</evidence>
<dbReference type="SUPFAM" id="SSF56672">
    <property type="entry name" value="DNA/RNA polymerases"/>
    <property type="match status" value="1"/>
</dbReference>
<accession>A0A5N5IZC1</accession>
<dbReference type="PANTHER" id="PTHR33064">
    <property type="entry name" value="POL PROTEIN"/>
    <property type="match status" value="1"/>
</dbReference>
<dbReference type="FunFam" id="3.30.70.270:FF:000020">
    <property type="entry name" value="Transposon Tf2-6 polyprotein-like Protein"/>
    <property type="match status" value="1"/>
</dbReference>
<dbReference type="Pfam" id="PF17919">
    <property type="entry name" value="RT_RNaseH_2"/>
    <property type="match status" value="1"/>
</dbReference>
<keyword evidence="3" id="KW-1185">Reference proteome</keyword>
<dbReference type="Proteomes" id="UP000326939">
    <property type="component" value="Chromosome 19"/>
</dbReference>
<evidence type="ECO:0000313" key="2">
    <source>
        <dbReference type="EMBL" id="KAB5512429.1"/>
    </source>
</evidence>
<dbReference type="AlphaFoldDB" id="A0A5N5IZC1"/>
<dbReference type="InterPro" id="IPR041577">
    <property type="entry name" value="RT_RNaseH_2"/>
</dbReference>
<comment type="caution">
    <text evidence="2">The sequence shown here is derived from an EMBL/GenBank/DDBJ whole genome shotgun (WGS) entry which is preliminary data.</text>
</comment>
<dbReference type="CDD" id="cd09274">
    <property type="entry name" value="RNase_HI_RT_Ty3"/>
    <property type="match status" value="1"/>
</dbReference>
<dbReference type="PANTHER" id="PTHR33064:SF37">
    <property type="entry name" value="RIBONUCLEASE H"/>
    <property type="match status" value="1"/>
</dbReference>
<dbReference type="EMBL" id="VDCV01000019">
    <property type="protein sequence ID" value="KAB5512429.1"/>
    <property type="molecule type" value="Genomic_DNA"/>
</dbReference>
<dbReference type="Gene3D" id="3.10.20.370">
    <property type="match status" value="1"/>
</dbReference>
<proteinExistence type="predicted"/>
<feature type="domain" description="Reverse transcriptase/retrotransposon-derived protein RNase H-like" evidence="1">
    <location>
        <begin position="72"/>
        <end position="166"/>
    </location>
</feature>
<dbReference type="InterPro" id="IPR043502">
    <property type="entry name" value="DNA/RNA_pol_sf"/>
</dbReference>
<dbReference type="InterPro" id="IPR051320">
    <property type="entry name" value="Viral_Replic_Matur_Polypro"/>
</dbReference>
<reference evidence="3" key="1">
    <citation type="journal article" date="2019" name="Gigascience">
        <title>De novo genome assembly of the endangered Acer yangbiense, a plant species with extremely small populations endemic to Yunnan Province, China.</title>
        <authorList>
            <person name="Yang J."/>
            <person name="Wariss H.M."/>
            <person name="Tao L."/>
            <person name="Zhang R."/>
            <person name="Yun Q."/>
            <person name="Hollingsworth P."/>
            <person name="Dao Z."/>
            <person name="Luo G."/>
            <person name="Guo H."/>
            <person name="Ma Y."/>
            <person name="Sun W."/>
        </authorList>
    </citation>
    <scope>NUCLEOTIDE SEQUENCE [LARGE SCALE GENOMIC DNA]</scope>
    <source>
        <strain evidence="3">cv. br00</strain>
    </source>
</reference>
<dbReference type="Gene3D" id="3.30.70.270">
    <property type="match status" value="1"/>
</dbReference>
<dbReference type="InterPro" id="IPR043128">
    <property type="entry name" value="Rev_trsase/Diguanyl_cyclase"/>
</dbReference>